<proteinExistence type="predicted"/>
<dbReference type="EMBL" id="QRDW01000003">
    <property type="protein sequence ID" value="RED51257.1"/>
    <property type="molecule type" value="Genomic_DNA"/>
</dbReference>
<sequence length="218" mass="23915">MLDRLSRWLAPHGLILRGAFHAAPEDGLPGSVRTLVLIGTAGSAMWQPFDEVRTPHTHALDIWTRELIEKLADEVGAQVFFPFGGPPYHPFQRWAGRAEPGLEPSPVMISCHPDYGLWHAYRGALAFKEKLSLSTPPTISSPCVGCADKPCLTACPVQAFDGKSYDVAACSDHIRSDAGQDCRDRGCLARRACAVGQDHAYAPDHARFHMDAFIKARR</sequence>
<organism evidence="2 3">
    <name type="scientific">Aestuariispira insulae</name>
    <dbReference type="NCBI Taxonomy" id="1461337"/>
    <lineage>
        <taxon>Bacteria</taxon>
        <taxon>Pseudomonadati</taxon>
        <taxon>Pseudomonadota</taxon>
        <taxon>Alphaproteobacteria</taxon>
        <taxon>Rhodospirillales</taxon>
        <taxon>Kiloniellaceae</taxon>
        <taxon>Aestuariispira</taxon>
    </lineage>
</organism>
<dbReference type="OrthoDB" id="8279740at2"/>
<evidence type="ECO:0000313" key="2">
    <source>
        <dbReference type="EMBL" id="RED51257.1"/>
    </source>
</evidence>
<protein>
    <recommendedName>
        <fullName evidence="1">4Fe-4S ferredoxin-type domain-containing protein</fullName>
    </recommendedName>
</protein>
<keyword evidence="3" id="KW-1185">Reference proteome</keyword>
<dbReference type="SUPFAM" id="SSF54862">
    <property type="entry name" value="4Fe-4S ferredoxins"/>
    <property type="match status" value="1"/>
</dbReference>
<evidence type="ECO:0000259" key="1">
    <source>
        <dbReference type="PROSITE" id="PS51379"/>
    </source>
</evidence>
<reference evidence="2 3" key="1">
    <citation type="submission" date="2018-07" db="EMBL/GenBank/DDBJ databases">
        <title>Genomic Encyclopedia of Type Strains, Phase III (KMG-III): the genomes of soil and plant-associated and newly described type strains.</title>
        <authorList>
            <person name="Whitman W."/>
        </authorList>
    </citation>
    <scope>NUCLEOTIDE SEQUENCE [LARGE SCALE GENOMIC DNA]</scope>
    <source>
        <strain evidence="2 3">CECT 8488</strain>
    </source>
</reference>
<evidence type="ECO:0000313" key="3">
    <source>
        <dbReference type="Proteomes" id="UP000256845"/>
    </source>
</evidence>
<dbReference type="InterPro" id="IPR017896">
    <property type="entry name" value="4Fe4S_Fe-S-bd"/>
</dbReference>
<name>A0A3D9HP48_9PROT</name>
<dbReference type="PROSITE" id="PS51379">
    <property type="entry name" value="4FE4S_FER_2"/>
    <property type="match status" value="1"/>
</dbReference>
<dbReference type="RefSeq" id="WP_115936165.1">
    <property type="nucleotide sequence ID" value="NZ_QRDW01000003.1"/>
</dbReference>
<accession>A0A3D9HP48</accession>
<feature type="domain" description="4Fe-4S ferredoxin-type" evidence="1">
    <location>
        <begin position="135"/>
        <end position="165"/>
    </location>
</feature>
<gene>
    <name evidence="2" type="ORF">DFP90_10356</name>
</gene>
<dbReference type="AlphaFoldDB" id="A0A3D9HP48"/>
<dbReference type="Proteomes" id="UP000256845">
    <property type="component" value="Unassembled WGS sequence"/>
</dbReference>
<comment type="caution">
    <text evidence="2">The sequence shown here is derived from an EMBL/GenBank/DDBJ whole genome shotgun (WGS) entry which is preliminary data.</text>
</comment>